<dbReference type="SUPFAM" id="SSF52540">
    <property type="entry name" value="P-loop containing nucleoside triphosphate hydrolases"/>
    <property type="match status" value="1"/>
</dbReference>
<dbReference type="AlphaFoldDB" id="A0AAD7JM98"/>
<dbReference type="InterPro" id="IPR027417">
    <property type="entry name" value="P-loop_NTPase"/>
</dbReference>
<name>A0AAD7JM98_9AGAR</name>
<sequence length="83" mass="8858">MASLPWHYVLKFIITGDAAFGKSSLLVRLTDQRFLANSDPTLGAEFGSTLITLPAPEPTASSGAGTPPAQTQHYKELLLEGGW</sequence>
<dbReference type="EMBL" id="JARKIB010000024">
    <property type="protein sequence ID" value="KAJ7766225.1"/>
    <property type="molecule type" value="Genomic_DNA"/>
</dbReference>
<dbReference type="InterPro" id="IPR001806">
    <property type="entry name" value="Small_GTPase"/>
</dbReference>
<dbReference type="Pfam" id="PF00071">
    <property type="entry name" value="Ras"/>
    <property type="match status" value="1"/>
</dbReference>
<dbReference type="GO" id="GO:0003924">
    <property type="term" value="F:GTPase activity"/>
    <property type="evidence" value="ECO:0007669"/>
    <property type="project" value="InterPro"/>
</dbReference>
<evidence type="ECO:0000313" key="1">
    <source>
        <dbReference type="EMBL" id="KAJ7766225.1"/>
    </source>
</evidence>
<reference evidence="1" key="1">
    <citation type="submission" date="2023-03" db="EMBL/GenBank/DDBJ databases">
        <title>Massive genome expansion in bonnet fungi (Mycena s.s.) driven by repeated elements and novel gene families across ecological guilds.</title>
        <authorList>
            <consortium name="Lawrence Berkeley National Laboratory"/>
            <person name="Harder C.B."/>
            <person name="Miyauchi S."/>
            <person name="Viragh M."/>
            <person name="Kuo A."/>
            <person name="Thoen E."/>
            <person name="Andreopoulos B."/>
            <person name="Lu D."/>
            <person name="Skrede I."/>
            <person name="Drula E."/>
            <person name="Henrissat B."/>
            <person name="Morin E."/>
            <person name="Kohler A."/>
            <person name="Barry K."/>
            <person name="LaButti K."/>
            <person name="Morin E."/>
            <person name="Salamov A."/>
            <person name="Lipzen A."/>
            <person name="Mereny Z."/>
            <person name="Hegedus B."/>
            <person name="Baldrian P."/>
            <person name="Stursova M."/>
            <person name="Weitz H."/>
            <person name="Taylor A."/>
            <person name="Grigoriev I.V."/>
            <person name="Nagy L.G."/>
            <person name="Martin F."/>
            <person name="Kauserud H."/>
        </authorList>
    </citation>
    <scope>NUCLEOTIDE SEQUENCE</scope>
    <source>
        <strain evidence="1">CBHHK182m</strain>
    </source>
</reference>
<dbReference type="GO" id="GO:0005525">
    <property type="term" value="F:GTP binding"/>
    <property type="evidence" value="ECO:0007669"/>
    <property type="project" value="InterPro"/>
</dbReference>
<dbReference type="Proteomes" id="UP001215598">
    <property type="component" value="Unassembled WGS sequence"/>
</dbReference>
<evidence type="ECO:0000313" key="2">
    <source>
        <dbReference type="Proteomes" id="UP001215598"/>
    </source>
</evidence>
<comment type="caution">
    <text evidence="1">The sequence shown here is derived from an EMBL/GenBank/DDBJ whole genome shotgun (WGS) entry which is preliminary data.</text>
</comment>
<keyword evidence="2" id="KW-1185">Reference proteome</keyword>
<dbReference type="PRINTS" id="PR00449">
    <property type="entry name" value="RASTRNSFRMNG"/>
</dbReference>
<proteinExistence type="predicted"/>
<accession>A0AAD7JM98</accession>
<protein>
    <submittedName>
        <fullName evidence="1">Uncharacterized protein</fullName>
    </submittedName>
</protein>
<gene>
    <name evidence="1" type="ORF">B0H16DRAFT_1793334</name>
</gene>
<dbReference type="Gene3D" id="3.40.50.300">
    <property type="entry name" value="P-loop containing nucleotide triphosphate hydrolases"/>
    <property type="match status" value="1"/>
</dbReference>
<organism evidence="1 2">
    <name type="scientific">Mycena metata</name>
    <dbReference type="NCBI Taxonomy" id="1033252"/>
    <lineage>
        <taxon>Eukaryota</taxon>
        <taxon>Fungi</taxon>
        <taxon>Dikarya</taxon>
        <taxon>Basidiomycota</taxon>
        <taxon>Agaricomycotina</taxon>
        <taxon>Agaricomycetes</taxon>
        <taxon>Agaricomycetidae</taxon>
        <taxon>Agaricales</taxon>
        <taxon>Marasmiineae</taxon>
        <taxon>Mycenaceae</taxon>
        <taxon>Mycena</taxon>
    </lineage>
</organism>